<dbReference type="Gene3D" id="4.10.280.10">
    <property type="entry name" value="Helix-loop-helix DNA-binding domain"/>
    <property type="match status" value="1"/>
</dbReference>
<dbReference type="GO" id="GO:0045944">
    <property type="term" value="P:positive regulation of transcription by RNA polymerase II"/>
    <property type="evidence" value="ECO:0007669"/>
    <property type="project" value="TreeGrafter"/>
</dbReference>
<evidence type="ECO:0000256" key="1">
    <source>
        <dbReference type="SAM" id="MobiDB-lite"/>
    </source>
</evidence>
<dbReference type="GO" id="GO:0005634">
    <property type="term" value="C:nucleus"/>
    <property type="evidence" value="ECO:0007669"/>
    <property type="project" value="TreeGrafter"/>
</dbReference>
<name>K1RJ49_MAGGI</name>
<feature type="region of interest" description="Disordered" evidence="1">
    <location>
        <begin position="1"/>
        <end position="42"/>
    </location>
</feature>
<dbReference type="SMART" id="SM00353">
    <property type="entry name" value="HLH"/>
    <property type="match status" value="1"/>
</dbReference>
<evidence type="ECO:0000313" key="2">
    <source>
        <dbReference type="EMBL" id="EKC34286.1"/>
    </source>
</evidence>
<reference evidence="2" key="1">
    <citation type="journal article" date="2012" name="Nature">
        <title>The oyster genome reveals stress adaptation and complexity of shell formation.</title>
        <authorList>
            <person name="Zhang G."/>
            <person name="Fang X."/>
            <person name="Guo X."/>
            <person name="Li L."/>
            <person name="Luo R."/>
            <person name="Xu F."/>
            <person name="Yang P."/>
            <person name="Zhang L."/>
            <person name="Wang X."/>
            <person name="Qi H."/>
            <person name="Xiong Z."/>
            <person name="Que H."/>
            <person name="Xie Y."/>
            <person name="Holland P.W."/>
            <person name="Paps J."/>
            <person name="Zhu Y."/>
            <person name="Wu F."/>
            <person name="Chen Y."/>
            <person name="Wang J."/>
            <person name="Peng C."/>
            <person name="Meng J."/>
            <person name="Yang L."/>
            <person name="Liu J."/>
            <person name="Wen B."/>
            <person name="Zhang N."/>
            <person name="Huang Z."/>
            <person name="Zhu Q."/>
            <person name="Feng Y."/>
            <person name="Mount A."/>
            <person name="Hedgecock D."/>
            <person name="Xu Z."/>
            <person name="Liu Y."/>
            <person name="Domazet-Loso T."/>
            <person name="Du Y."/>
            <person name="Sun X."/>
            <person name="Zhang S."/>
            <person name="Liu B."/>
            <person name="Cheng P."/>
            <person name="Jiang X."/>
            <person name="Li J."/>
            <person name="Fan D."/>
            <person name="Wang W."/>
            <person name="Fu W."/>
            <person name="Wang T."/>
            <person name="Wang B."/>
            <person name="Zhang J."/>
            <person name="Peng Z."/>
            <person name="Li Y."/>
            <person name="Li N."/>
            <person name="Wang J."/>
            <person name="Chen M."/>
            <person name="He Y."/>
            <person name="Tan F."/>
            <person name="Song X."/>
            <person name="Zheng Q."/>
            <person name="Huang R."/>
            <person name="Yang H."/>
            <person name="Du X."/>
            <person name="Chen L."/>
            <person name="Yang M."/>
            <person name="Gaffney P.M."/>
            <person name="Wang S."/>
            <person name="Luo L."/>
            <person name="She Z."/>
            <person name="Ming Y."/>
            <person name="Huang W."/>
            <person name="Zhang S."/>
            <person name="Huang B."/>
            <person name="Zhang Y."/>
            <person name="Qu T."/>
            <person name="Ni P."/>
            <person name="Miao G."/>
            <person name="Wang J."/>
            <person name="Wang Q."/>
            <person name="Steinberg C.E."/>
            <person name="Wang H."/>
            <person name="Li N."/>
            <person name="Qian L."/>
            <person name="Zhang G."/>
            <person name="Li Y."/>
            <person name="Yang H."/>
            <person name="Liu X."/>
            <person name="Wang J."/>
            <person name="Yin Y."/>
            <person name="Wang J."/>
        </authorList>
    </citation>
    <scope>NUCLEOTIDE SEQUENCE [LARGE SCALE GENOMIC DNA]</scope>
    <source>
        <strain evidence="2">05x7-T-G4-1.051#20</strain>
    </source>
</reference>
<organism evidence="2">
    <name type="scientific">Magallana gigas</name>
    <name type="common">Pacific oyster</name>
    <name type="synonym">Crassostrea gigas</name>
    <dbReference type="NCBI Taxonomy" id="29159"/>
    <lineage>
        <taxon>Eukaryota</taxon>
        <taxon>Metazoa</taxon>
        <taxon>Spiralia</taxon>
        <taxon>Lophotrochozoa</taxon>
        <taxon>Mollusca</taxon>
        <taxon>Bivalvia</taxon>
        <taxon>Autobranchia</taxon>
        <taxon>Pteriomorphia</taxon>
        <taxon>Ostreida</taxon>
        <taxon>Ostreoidea</taxon>
        <taxon>Ostreidae</taxon>
        <taxon>Magallana</taxon>
    </lineage>
</organism>
<dbReference type="InterPro" id="IPR011598">
    <property type="entry name" value="bHLH_dom"/>
</dbReference>
<dbReference type="PROSITE" id="PS50888">
    <property type="entry name" value="BHLH"/>
    <property type="match status" value="1"/>
</dbReference>
<dbReference type="GO" id="GO:0007423">
    <property type="term" value="P:sensory organ development"/>
    <property type="evidence" value="ECO:0007669"/>
    <property type="project" value="TreeGrafter"/>
</dbReference>
<dbReference type="GO" id="GO:0061564">
    <property type="term" value="P:axon development"/>
    <property type="evidence" value="ECO:0007669"/>
    <property type="project" value="TreeGrafter"/>
</dbReference>
<dbReference type="HOGENOM" id="CLU_1278729_0_0_1"/>
<feature type="compositionally biased region" description="Basic and acidic residues" evidence="1">
    <location>
        <begin position="28"/>
        <end position="37"/>
    </location>
</feature>
<dbReference type="InParanoid" id="K1RJ49"/>
<dbReference type="AlphaFoldDB" id="K1RJ49"/>
<dbReference type="OrthoDB" id="10011855at2759"/>
<dbReference type="GO" id="GO:0070888">
    <property type="term" value="F:E-box binding"/>
    <property type="evidence" value="ECO:0007669"/>
    <property type="project" value="TreeGrafter"/>
</dbReference>
<dbReference type="PANTHER" id="PTHR19290:SF164">
    <property type="entry name" value="BHLH DOMAIN-CONTAINING PROTEIN"/>
    <property type="match status" value="1"/>
</dbReference>
<sequence>MLDSEEESCDFVDIVNDDEDEEEQMVNEEMRKQDKNPQKRKTSYTLRGLDAEEITELRAKINSRERKRMHDLNLAMDSLREVMPYAKGPSVRKLSKIATLTLARNYIQTLTKSVEEMKRLLDEIYRSSASNQRHHAVPSAYIPHAGTSLYGAAPFPVPLPAGYSPTFGHSIRHSASTALHPCSVHCGCRTSTASSLRPSAAMFHTVPPRLTNQPSI</sequence>
<dbReference type="SUPFAM" id="SSF47459">
    <property type="entry name" value="HLH, helix-loop-helix DNA-binding domain"/>
    <property type="match status" value="1"/>
</dbReference>
<dbReference type="Pfam" id="PF00010">
    <property type="entry name" value="HLH"/>
    <property type="match status" value="1"/>
</dbReference>
<proteinExistence type="predicted"/>
<protein>
    <submittedName>
        <fullName evidence="2">Oligodendrocyte transcription factor 3</fullName>
    </submittedName>
</protein>
<dbReference type="EMBL" id="JH818030">
    <property type="protein sequence ID" value="EKC34286.1"/>
    <property type="molecule type" value="Genomic_DNA"/>
</dbReference>
<feature type="compositionally biased region" description="Acidic residues" evidence="1">
    <location>
        <begin position="1"/>
        <end position="26"/>
    </location>
</feature>
<dbReference type="GO" id="GO:0046983">
    <property type="term" value="F:protein dimerization activity"/>
    <property type="evidence" value="ECO:0007669"/>
    <property type="project" value="InterPro"/>
</dbReference>
<dbReference type="GO" id="GO:0000981">
    <property type="term" value="F:DNA-binding transcription factor activity, RNA polymerase II-specific"/>
    <property type="evidence" value="ECO:0007669"/>
    <property type="project" value="TreeGrafter"/>
</dbReference>
<gene>
    <name evidence="2" type="ORF">CGI_10019998</name>
</gene>
<dbReference type="InterPro" id="IPR050359">
    <property type="entry name" value="bHLH_transcription_factors"/>
</dbReference>
<accession>K1RJ49</accession>
<dbReference type="PANTHER" id="PTHR19290">
    <property type="entry name" value="BASIC HELIX-LOOP-HELIX PROTEIN NEUROGENIN-RELATED"/>
    <property type="match status" value="1"/>
</dbReference>
<dbReference type="InterPro" id="IPR036638">
    <property type="entry name" value="HLH_DNA-bd_sf"/>
</dbReference>